<evidence type="ECO:0000313" key="3">
    <source>
        <dbReference type="Proteomes" id="UP000000552"/>
    </source>
</evidence>
<dbReference type="AlphaFoldDB" id="Q98G06"/>
<dbReference type="InterPro" id="IPR010753">
    <property type="entry name" value="DUF1330"/>
</dbReference>
<proteinExistence type="predicted"/>
<dbReference type="Pfam" id="PF07045">
    <property type="entry name" value="DUF1330"/>
    <property type="match status" value="1"/>
</dbReference>
<reference evidence="2 3" key="1">
    <citation type="journal article" date="2000" name="DNA Res.">
        <title>Complete genome structure of the nitrogen-fixing symbiotic bacterium Mesorhizobium loti.</title>
        <authorList>
            <person name="Kaneko T."/>
            <person name="Nakamura Y."/>
            <person name="Sato S."/>
            <person name="Asamizu E."/>
            <person name="Kato T."/>
            <person name="Sasamoto S."/>
            <person name="Watanabe A."/>
            <person name="Idesawa K."/>
            <person name="Ishikawa A."/>
            <person name="Kawashima K."/>
            <person name="Kimura T."/>
            <person name="Kishida Y."/>
            <person name="Kiyokawa C."/>
            <person name="Kohara M."/>
            <person name="Matsumoto M."/>
            <person name="Matsuno A."/>
            <person name="Mochizuki Y."/>
            <person name="Nakayama S."/>
            <person name="Nakazaki N."/>
            <person name="Shimpo S."/>
            <person name="Sugimoto M."/>
            <person name="Takeuchi C."/>
            <person name="Yamada M."/>
            <person name="Tabata S."/>
        </authorList>
    </citation>
    <scope>NUCLEOTIDE SEQUENCE [LARGE SCALE GENOMIC DNA]</scope>
    <source>
        <strain evidence="3">LMG 29417 / CECT 9101 / MAFF 303099</strain>
    </source>
</reference>
<protein>
    <submittedName>
        <fullName evidence="2">Mll3541 protein</fullName>
    </submittedName>
</protein>
<dbReference type="Gene3D" id="3.30.70.100">
    <property type="match status" value="1"/>
</dbReference>
<dbReference type="Proteomes" id="UP000000552">
    <property type="component" value="Chromosome"/>
</dbReference>
<dbReference type="InterPro" id="IPR011008">
    <property type="entry name" value="Dimeric_a/b-barrel"/>
</dbReference>
<dbReference type="HOGENOM" id="CLU_145407_0_0_5"/>
<dbReference type="EMBL" id="BA000012">
    <property type="protein sequence ID" value="BAB50410.1"/>
    <property type="molecule type" value="Genomic_DNA"/>
</dbReference>
<dbReference type="eggNOG" id="COG5470">
    <property type="taxonomic scope" value="Bacteria"/>
</dbReference>
<feature type="domain" description="DUF1330" evidence="1">
    <location>
        <begin position="23"/>
        <end position="116"/>
    </location>
</feature>
<evidence type="ECO:0000259" key="1">
    <source>
        <dbReference type="Pfam" id="PF07045"/>
    </source>
</evidence>
<gene>
    <name evidence="2" type="ordered locus">mll3541</name>
</gene>
<organism evidence="2 3">
    <name type="scientific">Mesorhizobium japonicum (strain LMG 29417 / CECT 9101 / MAFF 303099)</name>
    <name type="common">Mesorhizobium loti (strain MAFF 303099)</name>
    <dbReference type="NCBI Taxonomy" id="266835"/>
    <lineage>
        <taxon>Bacteria</taxon>
        <taxon>Pseudomonadati</taxon>
        <taxon>Pseudomonadota</taxon>
        <taxon>Alphaproteobacteria</taxon>
        <taxon>Hyphomicrobiales</taxon>
        <taxon>Phyllobacteriaceae</taxon>
        <taxon>Mesorhizobium</taxon>
    </lineage>
</organism>
<sequence length="127" mass="14345">MFRQIALARPVGRSRCKGSYVMTAYAIAHMRQVTMGPQIVEYLHKIDATLEPFGGRFLVHGGDVEVIENDWPGNLIVIEFPDRRHVREWYDSPAYQAILSLRTDNSDSDVIIVDGVEHPHKATDVLG</sequence>
<evidence type="ECO:0000313" key="2">
    <source>
        <dbReference type="EMBL" id="BAB50410.1"/>
    </source>
</evidence>
<accession>Q98G06</accession>
<dbReference type="KEGG" id="mlo:mll3541"/>
<dbReference type="PANTHER" id="PTHR41521">
    <property type="match status" value="1"/>
</dbReference>
<dbReference type="PANTHER" id="PTHR41521:SF4">
    <property type="entry name" value="BLR0684 PROTEIN"/>
    <property type="match status" value="1"/>
</dbReference>
<name>Q98G06_RHILO</name>
<dbReference type="SUPFAM" id="SSF54909">
    <property type="entry name" value="Dimeric alpha+beta barrel"/>
    <property type="match status" value="1"/>
</dbReference>